<dbReference type="InterPro" id="IPR016181">
    <property type="entry name" value="Acyl_CoA_acyltransferase"/>
</dbReference>
<dbReference type="Pfam" id="PF00583">
    <property type="entry name" value="Acetyltransf_1"/>
    <property type="match status" value="1"/>
</dbReference>
<dbReference type="Gene3D" id="3.40.630.30">
    <property type="match status" value="1"/>
</dbReference>
<dbReference type="InterPro" id="IPR000182">
    <property type="entry name" value="GNAT_dom"/>
</dbReference>
<dbReference type="PROSITE" id="PS51186">
    <property type="entry name" value="GNAT"/>
    <property type="match status" value="1"/>
</dbReference>
<dbReference type="CDD" id="cd04301">
    <property type="entry name" value="NAT_SF"/>
    <property type="match status" value="1"/>
</dbReference>
<sequence>MSRAYSALGQGSIFFRGAELDDLSAIYALEAASYPEDEAATRDKLHYRISHAPEAFLVAVSSSGGGSGEGGAASAAQEDEIIGYVCGTCSSAATLTHESMSRHEPEGRLLCIHSVCVAEARRRKGVATRLLRTYLSYVAASLPQLEEVRLLCKQQMVPLYGGVGFVLLGPSPVVHGQEQWLEMAYSWEPPGAEDAA</sequence>
<keyword evidence="2" id="KW-0012">Acyltransferase</keyword>
<dbReference type="GeneID" id="25727134"/>
<evidence type="ECO:0000256" key="1">
    <source>
        <dbReference type="ARBA" id="ARBA00022679"/>
    </source>
</evidence>
<dbReference type="EMBL" id="KK102367">
    <property type="protein sequence ID" value="KIY97945.1"/>
    <property type="molecule type" value="Genomic_DNA"/>
</dbReference>
<evidence type="ECO:0000313" key="4">
    <source>
        <dbReference type="EMBL" id="KIY97945.1"/>
    </source>
</evidence>
<reference evidence="4 5" key="1">
    <citation type="journal article" date="2013" name="BMC Genomics">
        <title>Reconstruction of the lipid metabolism for the microalga Monoraphidium neglectum from its genome sequence reveals characteristics suitable for biofuel production.</title>
        <authorList>
            <person name="Bogen C."/>
            <person name="Al-Dilaimi A."/>
            <person name="Albersmeier A."/>
            <person name="Wichmann J."/>
            <person name="Grundmann M."/>
            <person name="Rupp O."/>
            <person name="Lauersen K.J."/>
            <person name="Blifernez-Klassen O."/>
            <person name="Kalinowski J."/>
            <person name="Goesmann A."/>
            <person name="Mussgnug J.H."/>
            <person name="Kruse O."/>
        </authorList>
    </citation>
    <scope>NUCLEOTIDE SEQUENCE [LARGE SCALE GENOMIC DNA]</scope>
    <source>
        <strain evidence="4 5">SAG 48.87</strain>
    </source>
</reference>
<evidence type="ECO:0000313" key="5">
    <source>
        <dbReference type="Proteomes" id="UP000054498"/>
    </source>
</evidence>
<name>A0A0D2MU26_9CHLO</name>
<protein>
    <submittedName>
        <fullName evidence="4">Putative N-acetyltransferase</fullName>
    </submittedName>
</protein>
<organism evidence="4 5">
    <name type="scientific">Monoraphidium neglectum</name>
    <dbReference type="NCBI Taxonomy" id="145388"/>
    <lineage>
        <taxon>Eukaryota</taxon>
        <taxon>Viridiplantae</taxon>
        <taxon>Chlorophyta</taxon>
        <taxon>core chlorophytes</taxon>
        <taxon>Chlorophyceae</taxon>
        <taxon>CS clade</taxon>
        <taxon>Sphaeropleales</taxon>
        <taxon>Selenastraceae</taxon>
        <taxon>Monoraphidium</taxon>
    </lineage>
</organism>
<dbReference type="GO" id="GO:0008080">
    <property type="term" value="F:N-acetyltransferase activity"/>
    <property type="evidence" value="ECO:0007669"/>
    <property type="project" value="UniProtKB-ARBA"/>
</dbReference>
<keyword evidence="1 4" id="KW-0808">Transferase</keyword>
<gene>
    <name evidence="4" type="ORF">MNEG_10014</name>
</gene>
<dbReference type="SUPFAM" id="SSF55729">
    <property type="entry name" value="Acyl-CoA N-acyltransferases (Nat)"/>
    <property type="match status" value="1"/>
</dbReference>
<dbReference type="InterPro" id="IPR051635">
    <property type="entry name" value="SNAT-like"/>
</dbReference>
<dbReference type="PANTHER" id="PTHR10908">
    <property type="entry name" value="SEROTONIN N-ACETYLTRANSFERASE"/>
    <property type="match status" value="1"/>
</dbReference>
<dbReference type="PANTHER" id="PTHR10908:SF0">
    <property type="entry name" value="SEROTONIN N-ACETYLTRANSFERASE"/>
    <property type="match status" value="1"/>
</dbReference>
<feature type="domain" description="N-acetyltransferase" evidence="3">
    <location>
        <begin position="13"/>
        <end position="188"/>
    </location>
</feature>
<accession>A0A0D2MU26</accession>
<proteinExistence type="predicted"/>
<dbReference type="STRING" id="145388.A0A0D2MU26"/>
<evidence type="ECO:0000256" key="2">
    <source>
        <dbReference type="ARBA" id="ARBA00023315"/>
    </source>
</evidence>
<dbReference type="OrthoDB" id="30840at2759"/>
<evidence type="ECO:0000259" key="3">
    <source>
        <dbReference type="PROSITE" id="PS51186"/>
    </source>
</evidence>
<keyword evidence="5" id="KW-1185">Reference proteome</keyword>
<dbReference type="AlphaFoldDB" id="A0A0D2MU26"/>
<dbReference type="KEGG" id="mng:MNEG_10014"/>
<dbReference type="Proteomes" id="UP000054498">
    <property type="component" value="Unassembled WGS sequence"/>
</dbReference>
<dbReference type="RefSeq" id="XP_013896965.1">
    <property type="nucleotide sequence ID" value="XM_014041511.1"/>
</dbReference>